<dbReference type="PROSITE" id="PS50104">
    <property type="entry name" value="TIR"/>
    <property type="match status" value="1"/>
</dbReference>
<keyword evidence="3" id="KW-1185">Reference proteome</keyword>
<evidence type="ECO:0000313" key="3">
    <source>
        <dbReference type="Proteomes" id="UP001157006"/>
    </source>
</evidence>
<sequence length="401" mass="45405">MASTSSSFDQGYVYHGNQHFIDDEGLRIGEEISQSLLNAIQDSRISIIIFSNNYANSTWCPDELVKILDCKKQKGQVVCSVFYNISPSDVRHQRGSYEEAFDMLEEKFQDKKEKAVGLQSRVSDVNSLLELECNDVKMIGIHGIGKTTIAKAVYNKIYDQFQHASFLANVRENASHKVGLVKLQERLLFEILGEQGMKLGSVDKGINVIKDKLCRIKVLLVIDNVDDVEQLQALVGGFDWFGPGSRIIITTRDKHLLTAHEIGLTYEELYMTNCKNLQQILGIPSNLEDIDATSCTMLNSQSLKMLLNRSHVEVFCEIFGASKGADVTLYFSGVHVYKEDEEEKKPNMILSTSSTPSCLRIWDPMLLECQLNYMNEKNKDNILLSRQELEPKDHEDSRSDK</sequence>
<dbReference type="InterPro" id="IPR044974">
    <property type="entry name" value="Disease_R_plants"/>
</dbReference>
<dbReference type="Gene3D" id="3.40.50.10140">
    <property type="entry name" value="Toll/interleukin-1 receptor homology (TIR) domain"/>
    <property type="match status" value="1"/>
</dbReference>
<dbReference type="InterPro" id="IPR002182">
    <property type="entry name" value="NB-ARC"/>
</dbReference>
<dbReference type="PANTHER" id="PTHR11017:SF570">
    <property type="entry name" value="DISEASE RESISTANCE PROTEIN (TIR-NBS CLASS)-RELATED"/>
    <property type="match status" value="1"/>
</dbReference>
<dbReference type="Proteomes" id="UP001157006">
    <property type="component" value="Chromosome 1S"/>
</dbReference>
<dbReference type="PANTHER" id="PTHR11017">
    <property type="entry name" value="LEUCINE-RICH REPEAT-CONTAINING PROTEIN"/>
    <property type="match status" value="1"/>
</dbReference>
<dbReference type="Gene3D" id="3.40.50.300">
    <property type="entry name" value="P-loop containing nucleotide triphosphate hydrolases"/>
    <property type="match status" value="1"/>
</dbReference>
<accession>A0AAV0Z7E5</accession>
<protein>
    <recommendedName>
        <fullName evidence="1">TIR domain-containing protein</fullName>
    </recommendedName>
</protein>
<dbReference type="SUPFAM" id="SSF52200">
    <property type="entry name" value="Toll/Interleukin receptor TIR domain"/>
    <property type="match status" value="1"/>
</dbReference>
<dbReference type="Pfam" id="PF00931">
    <property type="entry name" value="NB-ARC"/>
    <property type="match status" value="1"/>
</dbReference>
<evidence type="ECO:0000259" key="1">
    <source>
        <dbReference type="PROSITE" id="PS50104"/>
    </source>
</evidence>
<dbReference type="GO" id="GO:0006952">
    <property type="term" value="P:defense response"/>
    <property type="evidence" value="ECO:0007669"/>
    <property type="project" value="InterPro"/>
</dbReference>
<name>A0AAV0Z7E5_VICFA</name>
<dbReference type="SUPFAM" id="SSF52540">
    <property type="entry name" value="P-loop containing nucleoside triphosphate hydrolases"/>
    <property type="match status" value="1"/>
</dbReference>
<dbReference type="InterPro" id="IPR000157">
    <property type="entry name" value="TIR_dom"/>
</dbReference>
<dbReference type="EMBL" id="OX451735">
    <property type="protein sequence ID" value="CAI8593423.1"/>
    <property type="molecule type" value="Genomic_DNA"/>
</dbReference>
<feature type="domain" description="TIR" evidence="1">
    <location>
        <begin position="1"/>
        <end position="120"/>
    </location>
</feature>
<dbReference type="AlphaFoldDB" id="A0AAV0Z7E5"/>
<reference evidence="2 3" key="1">
    <citation type="submission" date="2023-01" db="EMBL/GenBank/DDBJ databases">
        <authorList>
            <person name="Kreplak J."/>
        </authorList>
    </citation>
    <scope>NUCLEOTIDE SEQUENCE [LARGE SCALE GENOMIC DNA]</scope>
</reference>
<dbReference type="Pfam" id="PF01582">
    <property type="entry name" value="TIR"/>
    <property type="match status" value="1"/>
</dbReference>
<dbReference type="GO" id="GO:0007165">
    <property type="term" value="P:signal transduction"/>
    <property type="evidence" value="ECO:0007669"/>
    <property type="project" value="InterPro"/>
</dbReference>
<dbReference type="SMART" id="SM00255">
    <property type="entry name" value="TIR"/>
    <property type="match status" value="1"/>
</dbReference>
<dbReference type="InterPro" id="IPR035897">
    <property type="entry name" value="Toll_tir_struct_dom_sf"/>
</dbReference>
<proteinExistence type="predicted"/>
<evidence type="ECO:0000313" key="2">
    <source>
        <dbReference type="EMBL" id="CAI8593423.1"/>
    </source>
</evidence>
<organism evidence="2 3">
    <name type="scientific">Vicia faba</name>
    <name type="common">Broad bean</name>
    <name type="synonym">Faba vulgaris</name>
    <dbReference type="NCBI Taxonomy" id="3906"/>
    <lineage>
        <taxon>Eukaryota</taxon>
        <taxon>Viridiplantae</taxon>
        <taxon>Streptophyta</taxon>
        <taxon>Embryophyta</taxon>
        <taxon>Tracheophyta</taxon>
        <taxon>Spermatophyta</taxon>
        <taxon>Magnoliopsida</taxon>
        <taxon>eudicotyledons</taxon>
        <taxon>Gunneridae</taxon>
        <taxon>Pentapetalae</taxon>
        <taxon>rosids</taxon>
        <taxon>fabids</taxon>
        <taxon>Fabales</taxon>
        <taxon>Fabaceae</taxon>
        <taxon>Papilionoideae</taxon>
        <taxon>50 kb inversion clade</taxon>
        <taxon>NPAAA clade</taxon>
        <taxon>Hologalegina</taxon>
        <taxon>IRL clade</taxon>
        <taxon>Fabeae</taxon>
        <taxon>Vicia</taxon>
    </lineage>
</organism>
<dbReference type="GO" id="GO:0043531">
    <property type="term" value="F:ADP binding"/>
    <property type="evidence" value="ECO:0007669"/>
    <property type="project" value="InterPro"/>
</dbReference>
<dbReference type="InterPro" id="IPR027417">
    <property type="entry name" value="P-loop_NTPase"/>
</dbReference>
<gene>
    <name evidence="2" type="ORF">VFH_I090920</name>
</gene>